<gene>
    <name evidence="2" type="primary">yigR</name>
    <name evidence="2" type="ORF">SCALIN_C34_0111</name>
</gene>
<dbReference type="PANTHER" id="PTHR43173">
    <property type="entry name" value="ABC1 FAMILY PROTEIN"/>
    <property type="match status" value="1"/>
</dbReference>
<dbReference type="GO" id="GO:0005524">
    <property type="term" value="F:ATP binding"/>
    <property type="evidence" value="ECO:0007669"/>
    <property type="project" value="InterPro"/>
</dbReference>
<accession>A0A286U337</accession>
<dbReference type="PANTHER" id="PTHR43173:SF19">
    <property type="entry name" value="AARF DOMAIN-CONTAINING PROTEIN KINASE 1"/>
    <property type="match status" value="1"/>
</dbReference>
<dbReference type="PROSITE" id="PS50011">
    <property type="entry name" value="PROTEIN_KINASE_DOM"/>
    <property type="match status" value="1"/>
</dbReference>
<keyword evidence="2" id="KW-0808">Transferase</keyword>
<dbReference type="InterPro" id="IPR004147">
    <property type="entry name" value="ABC1_dom"/>
</dbReference>
<dbReference type="AlphaFoldDB" id="A0A286U337"/>
<reference evidence="2 3" key="1">
    <citation type="journal article" date="2017" name="Environ. Microbiol. Rep.">
        <title>Genetic diversity of marine anaerobic ammonium-oxidizing bacteria as revealed by genomic and proteomic analyses of 'Candidatus Scalindua japonica'.</title>
        <authorList>
            <person name="Oshiki M."/>
            <person name="Mizuto K."/>
            <person name="Kimura Z."/>
            <person name="Kindaichi T."/>
            <person name="Satoh H."/>
            <person name="Okabe S."/>
        </authorList>
    </citation>
    <scope>NUCLEOTIDE SEQUENCE [LARGE SCALE GENOMIC DNA]</scope>
    <source>
        <strain evidence="3">husup-a2</strain>
    </source>
</reference>
<dbReference type="SUPFAM" id="SSF56112">
    <property type="entry name" value="Protein kinase-like (PK-like)"/>
    <property type="match status" value="1"/>
</dbReference>
<evidence type="ECO:0000259" key="1">
    <source>
        <dbReference type="PROSITE" id="PS50011"/>
    </source>
</evidence>
<feature type="domain" description="Protein kinase" evidence="1">
    <location>
        <begin position="121"/>
        <end position="440"/>
    </location>
</feature>
<keyword evidence="2" id="KW-0418">Kinase</keyword>
<dbReference type="EMBL" id="BAOS01000034">
    <property type="protein sequence ID" value="GAX62560.1"/>
    <property type="molecule type" value="Genomic_DNA"/>
</dbReference>
<dbReference type="Pfam" id="PF03109">
    <property type="entry name" value="ABC1"/>
    <property type="match status" value="1"/>
</dbReference>
<evidence type="ECO:0000313" key="3">
    <source>
        <dbReference type="Proteomes" id="UP000218542"/>
    </source>
</evidence>
<sequence length="440" mass="50944">MKEQSKIPVSKVQRASRVLQTGVKVGGNYLKHYGKTVFYKEVNKSNLHEENAEDIYNTLSELKGSALKVAQMMSMDKNMLPKAYQNKFAMGQYCAPPLSYPLVIKTFKKYFGKEPDQIFDTFTKSAINAASIGQVHQATLNGRKLAVRIQYPGVADSVRSDLKMIRPFAVRLLNISKKDLDHYMEEVESKLLEETDYELELQRSIELSASCSPFDNMVFPAYYPRYSDKKIITMDWLDGLHLSEFVQTSPNQVLRDQLGQALWDFYDYQIYDLKQVHADPHPGNFIVQPGGKLGILDFGCVKVIPEEFHSKYFRLLNKDIISREAELEQIFYDLQFVYPEDTPEEKSLFIRLYKQLIQLLGKPFHMREFDFSNDQYFQSIYRMSEQISNMEEVRNSKKGRGSKHSIYINRTYFGLYNLLNQLGATVKTRRAKLSNVAQCA</sequence>
<dbReference type="RefSeq" id="WP_096895946.1">
    <property type="nucleotide sequence ID" value="NZ_BAOS01000034.1"/>
</dbReference>
<proteinExistence type="predicted"/>
<dbReference type="InterPro" id="IPR011009">
    <property type="entry name" value="Kinase-like_dom_sf"/>
</dbReference>
<dbReference type="GO" id="GO:0004672">
    <property type="term" value="F:protein kinase activity"/>
    <property type="evidence" value="ECO:0007669"/>
    <property type="project" value="InterPro"/>
</dbReference>
<dbReference type="InterPro" id="IPR051130">
    <property type="entry name" value="Mito_struct-func_regulator"/>
</dbReference>
<comment type="caution">
    <text evidence="2">The sequence shown here is derived from an EMBL/GenBank/DDBJ whole genome shotgun (WGS) entry which is preliminary data.</text>
</comment>
<keyword evidence="3" id="KW-1185">Reference proteome</keyword>
<dbReference type="Proteomes" id="UP000218542">
    <property type="component" value="Unassembled WGS sequence"/>
</dbReference>
<protein>
    <submittedName>
        <fullName evidence="2">Protein kinase</fullName>
    </submittedName>
</protein>
<organism evidence="2 3">
    <name type="scientific">Candidatus Scalindua japonica</name>
    <dbReference type="NCBI Taxonomy" id="1284222"/>
    <lineage>
        <taxon>Bacteria</taxon>
        <taxon>Pseudomonadati</taxon>
        <taxon>Planctomycetota</taxon>
        <taxon>Candidatus Brocadiia</taxon>
        <taxon>Candidatus Brocadiales</taxon>
        <taxon>Candidatus Scalinduaceae</taxon>
        <taxon>Candidatus Scalindua</taxon>
    </lineage>
</organism>
<dbReference type="InterPro" id="IPR000719">
    <property type="entry name" value="Prot_kinase_dom"/>
</dbReference>
<dbReference type="OrthoDB" id="9795390at2"/>
<evidence type="ECO:0000313" key="2">
    <source>
        <dbReference type="EMBL" id="GAX62560.1"/>
    </source>
</evidence>
<name>A0A286U337_9BACT</name>